<name>A0A0C9XGE0_9AGAM</name>
<dbReference type="AlphaFoldDB" id="A0A0C9XGE0"/>
<sequence>LLQLLLHNGLFPTAPLQPHMAVSVELLGFYCALFEQSCDMINALVSMLHIQYTRHGFHVTKKDVC</sequence>
<accession>A0A0C9XGE0</accession>
<protein>
    <submittedName>
        <fullName evidence="1">Uncharacterized protein</fullName>
    </submittedName>
</protein>
<reference evidence="2" key="2">
    <citation type="submission" date="2015-01" db="EMBL/GenBank/DDBJ databases">
        <title>Evolutionary Origins and Diversification of the Mycorrhizal Mutualists.</title>
        <authorList>
            <consortium name="DOE Joint Genome Institute"/>
            <consortium name="Mycorrhizal Genomics Consortium"/>
            <person name="Kohler A."/>
            <person name="Kuo A."/>
            <person name="Nagy L.G."/>
            <person name="Floudas D."/>
            <person name="Copeland A."/>
            <person name="Barry K.W."/>
            <person name="Cichocki N."/>
            <person name="Veneault-Fourrey C."/>
            <person name="LaButti K."/>
            <person name="Lindquist E.A."/>
            <person name="Lipzen A."/>
            <person name="Lundell T."/>
            <person name="Morin E."/>
            <person name="Murat C."/>
            <person name="Riley R."/>
            <person name="Ohm R."/>
            <person name="Sun H."/>
            <person name="Tunlid A."/>
            <person name="Henrissat B."/>
            <person name="Grigoriev I.V."/>
            <person name="Hibbett D.S."/>
            <person name="Martin F."/>
        </authorList>
    </citation>
    <scope>NUCLEOTIDE SEQUENCE [LARGE SCALE GENOMIC DNA]</scope>
    <source>
        <strain evidence="2">441</strain>
    </source>
</reference>
<dbReference type="Proteomes" id="UP000054018">
    <property type="component" value="Unassembled WGS sequence"/>
</dbReference>
<keyword evidence="2" id="KW-1185">Reference proteome</keyword>
<dbReference type="HOGENOM" id="CLU_004552_8_1_1"/>
<dbReference type="OrthoDB" id="2647060at2759"/>
<dbReference type="EMBL" id="KN834230">
    <property type="protein sequence ID" value="KIK11375.1"/>
    <property type="molecule type" value="Genomic_DNA"/>
</dbReference>
<proteinExistence type="predicted"/>
<organism evidence="1 2">
    <name type="scientific">Pisolithus microcarpus 441</name>
    <dbReference type="NCBI Taxonomy" id="765257"/>
    <lineage>
        <taxon>Eukaryota</taxon>
        <taxon>Fungi</taxon>
        <taxon>Dikarya</taxon>
        <taxon>Basidiomycota</taxon>
        <taxon>Agaricomycotina</taxon>
        <taxon>Agaricomycetes</taxon>
        <taxon>Agaricomycetidae</taxon>
        <taxon>Boletales</taxon>
        <taxon>Sclerodermatineae</taxon>
        <taxon>Pisolithaceae</taxon>
        <taxon>Pisolithus</taxon>
    </lineage>
</organism>
<evidence type="ECO:0000313" key="1">
    <source>
        <dbReference type="EMBL" id="KIK11375.1"/>
    </source>
</evidence>
<reference evidence="1 2" key="1">
    <citation type="submission" date="2014-04" db="EMBL/GenBank/DDBJ databases">
        <authorList>
            <consortium name="DOE Joint Genome Institute"/>
            <person name="Kuo A."/>
            <person name="Kohler A."/>
            <person name="Costa M.D."/>
            <person name="Nagy L.G."/>
            <person name="Floudas D."/>
            <person name="Copeland A."/>
            <person name="Barry K.W."/>
            <person name="Cichocki N."/>
            <person name="Veneault-Fourrey C."/>
            <person name="LaButti K."/>
            <person name="Lindquist E.A."/>
            <person name="Lipzen A."/>
            <person name="Lundell T."/>
            <person name="Morin E."/>
            <person name="Murat C."/>
            <person name="Sun H."/>
            <person name="Tunlid A."/>
            <person name="Henrissat B."/>
            <person name="Grigoriev I.V."/>
            <person name="Hibbett D.S."/>
            <person name="Martin F."/>
            <person name="Nordberg H.P."/>
            <person name="Cantor M.N."/>
            <person name="Hua S.X."/>
        </authorList>
    </citation>
    <scope>NUCLEOTIDE SEQUENCE [LARGE SCALE GENOMIC DNA]</scope>
    <source>
        <strain evidence="1 2">441</strain>
    </source>
</reference>
<feature type="non-terminal residue" evidence="1">
    <location>
        <position position="1"/>
    </location>
</feature>
<dbReference type="STRING" id="765257.A0A0C9XGE0"/>
<evidence type="ECO:0000313" key="2">
    <source>
        <dbReference type="Proteomes" id="UP000054018"/>
    </source>
</evidence>
<gene>
    <name evidence="1" type="ORF">PISMIDRAFT_122800</name>
</gene>